<proteinExistence type="predicted"/>
<dbReference type="SMART" id="SM00421">
    <property type="entry name" value="HTH_LUXR"/>
    <property type="match status" value="1"/>
</dbReference>
<dbReference type="Gene3D" id="3.40.50.2300">
    <property type="match status" value="1"/>
</dbReference>
<keyword evidence="1" id="KW-0805">Transcription regulation</keyword>
<dbReference type="PROSITE" id="PS50043">
    <property type="entry name" value="HTH_LUXR_2"/>
    <property type="match status" value="1"/>
</dbReference>
<keyword evidence="2 5" id="KW-0238">DNA-binding</keyword>
<dbReference type="Proteomes" id="UP000317940">
    <property type="component" value="Unassembled WGS sequence"/>
</dbReference>
<dbReference type="SUPFAM" id="SSF46894">
    <property type="entry name" value="C-terminal effector domain of the bipartite response regulators"/>
    <property type="match status" value="1"/>
</dbReference>
<evidence type="ECO:0000313" key="5">
    <source>
        <dbReference type="EMBL" id="TWF82687.1"/>
    </source>
</evidence>
<gene>
    <name evidence="5" type="ORF">FHX73_14169</name>
</gene>
<sequence>MGEPVAVSIVAMDPVLGAGVRSMLQSQADVAVVLPGEQSAVAVVVVDQVARPVLDLVRTARNAAHRPEVVLVATDLGSAGTMHAITAGARGLLRRSEASADRLTRTVLAAAGGDYTVPPDLLDGLLEQRAATRAPAAEAPAAAGSLSDRERSVLRLVAEGRETAEIARELSYSPRTVTTVVHDITHRFQLRNRAHAVAYAMRAGLL</sequence>
<evidence type="ECO:0000259" key="4">
    <source>
        <dbReference type="PROSITE" id="PS50043"/>
    </source>
</evidence>
<feature type="domain" description="HTH luxR-type" evidence="4">
    <location>
        <begin position="139"/>
        <end position="204"/>
    </location>
</feature>
<dbReference type="PANTHER" id="PTHR44688">
    <property type="entry name" value="DNA-BINDING TRANSCRIPTIONAL ACTIVATOR DEVR_DOSR"/>
    <property type="match status" value="1"/>
</dbReference>
<dbReference type="CDD" id="cd06170">
    <property type="entry name" value="LuxR_C_like"/>
    <property type="match status" value="1"/>
</dbReference>
<organism evidence="5 6">
    <name type="scientific">Kitasatospora viridis</name>
    <dbReference type="NCBI Taxonomy" id="281105"/>
    <lineage>
        <taxon>Bacteria</taxon>
        <taxon>Bacillati</taxon>
        <taxon>Actinomycetota</taxon>
        <taxon>Actinomycetes</taxon>
        <taxon>Kitasatosporales</taxon>
        <taxon>Streptomycetaceae</taxon>
        <taxon>Kitasatospora</taxon>
    </lineage>
</organism>
<dbReference type="EMBL" id="VIWT01000004">
    <property type="protein sequence ID" value="TWF82687.1"/>
    <property type="molecule type" value="Genomic_DNA"/>
</dbReference>
<dbReference type="RefSeq" id="WP_145909971.1">
    <property type="nucleotide sequence ID" value="NZ_VIWT01000004.1"/>
</dbReference>
<protein>
    <submittedName>
        <fullName evidence="5">DNA-binding NarL/FixJ family response regulator</fullName>
    </submittedName>
</protein>
<dbReference type="InterPro" id="IPR016032">
    <property type="entry name" value="Sig_transdc_resp-reg_C-effctor"/>
</dbReference>
<accession>A0A561T6E7</accession>
<keyword evidence="6" id="KW-1185">Reference proteome</keyword>
<dbReference type="PANTHER" id="PTHR44688:SF16">
    <property type="entry name" value="DNA-BINDING TRANSCRIPTIONAL ACTIVATOR DEVR_DOSR"/>
    <property type="match status" value="1"/>
</dbReference>
<evidence type="ECO:0000313" key="6">
    <source>
        <dbReference type="Proteomes" id="UP000317940"/>
    </source>
</evidence>
<name>A0A561T6E7_9ACTN</name>
<dbReference type="PRINTS" id="PR00038">
    <property type="entry name" value="HTHLUXR"/>
</dbReference>
<dbReference type="InterPro" id="IPR000792">
    <property type="entry name" value="Tscrpt_reg_LuxR_C"/>
</dbReference>
<reference evidence="5 6" key="1">
    <citation type="submission" date="2019-06" db="EMBL/GenBank/DDBJ databases">
        <title>Sequencing the genomes of 1000 actinobacteria strains.</title>
        <authorList>
            <person name="Klenk H.-P."/>
        </authorList>
    </citation>
    <scope>NUCLEOTIDE SEQUENCE [LARGE SCALE GENOMIC DNA]</scope>
    <source>
        <strain evidence="5 6">DSM 44826</strain>
    </source>
</reference>
<dbReference type="OrthoDB" id="4309410at2"/>
<dbReference type="GO" id="GO:0003677">
    <property type="term" value="F:DNA binding"/>
    <property type="evidence" value="ECO:0007669"/>
    <property type="project" value="UniProtKB-KW"/>
</dbReference>
<keyword evidence="3" id="KW-0804">Transcription</keyword>
<comment type="caution">
    <text evidence="5">The sequence shown here is derived from an EMBL/GenBank/DDBJ whole genome shotgun (WGS) entry which is preliminary data.</text>
</comment>
<dbReference type="Pfam" id="PF00196">
    <property type="entry name" value="GerE"/>
    <property type="match status" value="1"/>
</dbReference>
<evidence type="ECO:0000256" key="3">
    <source>
        <dbReference type="ARBA" id="ARBA00023163"/>
    </source>
</evidence>
<dbReference type="AlphaFoldDB" id="A0A561T6E7"/>
<dbReference type="GO" id="GO:0006355">
    <property type="term" value="P:regulation of DNA-templated transcription"/>
    <property type="evidence" value="ECO:0007669"/>
    <property type="project" value="InterPro"/>
</dbReference>
<evidence type="ECO:0000256" key="2">
    <source>
        <dbReference type="ARBA" id="ARBA00023125"/>
    </source>
</evidence>
<evidence type="ECO:0000256" key="1">
    <source>
        <dbReference type="ARBA" id="ARBA00023015"/>
    </source>
</evidence>